<dbReference type="NCBIfam" id="TIGR02081">
    <property type="entry name" value="metW"/>
    <property type="match status" value="1"/>
</dbReference>
<dbReference type="InterPro" id="IPR010743">
    <property type="entry name" value="Methionine_synth_MetW"/>
</dbReference>
<dbReference type="CDD" id="cd02440">
    <property type="entry name" value="AdoMet_MTases"/>
    <property type="match status" value="1"/>
</dbReference>
<keyword evidence="2" id="KW-1185">Reference proteome</keyword>
<evidence type="ECO:0000313" key="2">
    <source>
        <dbReference type="Proteomes" id="UP001597294"/>
    </source>
</evidence>
<dbReference type="InterPro" id="IPR029063">
    <property type="entry name" value="SAM-dependent_MTases_sf"/>
</dbReference>
<dbReference type="SUPFAM" id="SSF53335">
    <property type="entry name" value="S-adenosyl-L-methionine-dependent methyltransferases"/>
    <property type="match status" value="1"/>
</dbReference>
<comment type="caution">
    <text evidence="1">The sequence shown here is derived from an EMBL/GenBank/DDBJ whole genome shotgun (WGS) entry which is preliminary data.</text>
</comment>
<dbReference type="Proteomes" id="UP001597294">
    <property type="component" value="Unassembled WGS sequence"/>
</dbReference>
<dbReference type="Pfam" id="PF07021">
    <property type="entry name" value="MetW"/>
    <property type="match status" value="1"/>
</dbReference>
<name>A0ABW5BFW5_9PROT</name>
<organism evidence="1 2">
    <name type="scientific">Kiloniella antarctica</name>
    <dbReference type="NCBI Taxonomy" id="1550907"/>
    <lineage>
        <taxon>Bacteria</taxon>
        <taxon>Pseudomonadati</taxon>
        <taxon>Pseudomonadota</taxon>
        <taxon>Alphaproteobacteria</taxon>
        <taxon>Rhodospirillales</taxon>
        <taxon>Kiloniellaceae</taxon>
        <taxon>Kiloniella</taxon>
    </lineage>
</organism>
<reference evidence="2" key="1">
    <citation type="journal article" date="2019" name="Int. J. Syst. Evol. Microbiol.">
        <title>The Global Catalogue of Microorganisms (GCM) 10K type strain sequencing project: providing services to taxonomists for standard genome sequencing and annotation.</title>
        <authorList>
            <consortium name="The Broad Institute Genomics Platform"/>
            <consortium name="The Broad Institute Genome Sequencing Center for Infectious Disease"/>
            <person name="Wu L."/>
            <person name="Ma J."/>
        </authorList>
    </citation>
    <scope>NUCLEOTIDE SEQUENCE [LARGE SCALE GENOMIC DNA]</scope>
    <source>
        <strain evidence="2">CGMCC 4.7192</strain>
    </source>
</reference>
<accession>A0ABW5BFW5</accession>
<proteinExistence type="predicted"/>
<protein>
    <submittedName>
        <fullName evidence="1">Methionine biosynthesis protein MetW</fullName>
    </submittedName>
</protein>
<dbReference type="RefSeq" id="WP_380248026.1">
    <property type="nucleotide sequence ID" value="NZ_JBHUII010000001.1"/>
</dbReference>
<dbReference type="Gene3D" id="3.40.50.150">
    <property type="entry name" value="Vaccinia Virus protein VP39"/>
    <property type="match status" value="1"/>
</dbReference>
<evidence type="ECO:0000313" key="1">
    <source>
        <dbReference type="EMBL" id="MFD2204439.1"/>
    </source>
</evidence>
<gene>
    <name evidence="1" type="primary">metW</name>
    <name evidence="1" type="ORF">ACFSKO_02390</name>
</gene>
<dbReference type="EMBL" id="JBHUII010000001">
    <property type="protein sequence ID" value="MFD2204439.1"/>
    <property type="molecule type" value="Genomic_DNA"/>
</dbReference>
<sequence>MKHKDITLRPDLKLIADIIEPDSRVLDIGCGDGALLDHLTHNKAVSGRGIELSQTGVNQCVGRGLSVIQGNADTDLQYYPNDAVDYAILSQTIQATYDPKHVLEELLRIGRRAIVSFPNFGHWRVRASLSLAGRMPVTKSLAFQWYETPNIHFCTINDFFALCEDMNIKIAKTLFLDQRGQQKNLIFPNLTGQQAIFLLDRE</sequence>